<reference evidence="1" key="1">
    <citation type="submission" date="2018-11" db="EMBL/GenBank/DDBJ databases">
        <authorList>
            <consortium name="Genoscope - CEA"/>
            <person name="William W."/>
        </authorList>
    </citation>
    <scope>NUCLEOTIDE SEQUENCE</scope>
</reference>
<sequence>MGSGALVLGCNTRTSREVTHPSTTLAQARLTAELMALRKHQKQPENPISDPFLRPLPFCSPFEVPYLSAARLRVKTAEFGPEKLPRLFTALYGFWAFPKWCYGRRSSSRFKSYEGCNTRTSREVTHPSTTLAQARLTAEF</sequence>
<protein>
    <submittedName>
        <fullName evidence="1">Uncharacterized protein</fullName>
    </submittedName>
</protein>
<dbReference type="EMBL" id="LR031873">
    <property type="protein sequence ID" value="VDD09882.1"/>
    <property type="molecule type" value="Genomic_DNA"/>
</dbReference>
<name>A0A3P6CN97_BRAOL</name>
<gene>
    <name evidence="1" type="ORF">BOLC4T25333H</name>
</gene>
<accession>A0A3P6CN97</accession>
<dbReference type="AlphaFoldDB" id="A0A3P6CN97"/>
<organism evidence="1">
    <name type="scientific">Brassica oleracea</name>
    <name type="common">Wild cabbage</name>
    <dbReference type="NCBI Taxonomy" id="3712"/>
    <lineage>
        <taxon>Eukaryota</taxon>
        <taxon>Viridiplantae</taxon>
        <taxon>Streptophyta</taxon>
        <taxon>Embryophyta</taxon>
        <taxon>Tracheophyta</taxon>
        <taxon>Spermatophyta</taxon>
        <taxon>Magnoliopsida</taxon>
        <taxon>eudicotyledons</taxon>
        <taxon>Gunneridae</taxon>
        <taxon>Pentapetalae</taxon>
        <taxon>rosids</taxon>
        <taxon>malvids</taxon>
        <taxon>Brassicales</taxon>
        <taxon>Brassicaceae</taxon>
        <taxon>Brassiceae</taxon>
        <taxon>Brassica</taxon>
    </lineage>
</organism>
<evidence type="ECO:0000313" key="1">
    <source>
        <dbReference type="EMBL" id="VDD09882.1"/>
    </source>
</evidence>
<proteinExistence type="predicted"/>